<feature type="region of interest" description="Disordered" evidence="1">
    <location>
        <begin position="112"/>
        <end position="152"/>
    </location>
</feature>
<accession>A0AAD7S3Q9</accession>
<proteinExistence type="predicted"/>
<evidence type="ECO:0000313" key="3">
    <source>
        <dbReference type="Proteomes" id="UP001221898"/>
    </source>
</evidence>
<evidence type="ECO:0000313" key="2">
    <source>
        <dbReference type="EMBL" id="KAJ8395404.1"/>
    </source>
</evidence>
<organism evidence="2 3">
    <name type="scientific">Aldrovandia affinis</name>
    <dbReference type="NCBI Taxonomy" id="143900"/>
    <lineage>
        <taxon>Eukaryota</taxon>
        <taxon>Metazoa</taxon>
        <taxon>Chordata</taxon>
        <taxon>Craniata</taxon>
        <taxon>Vertebrata</taxon>
        <taxon>Euteleostomi</taxon>
        <taxon>Actinopterygii</taxon>
        <taxon>Neopterygii</taxon>
        <taxon>Teleostei</taxon>
        <taxon>Notacanthiformes</taxon>
        <taxon>Halosauridae</taxon>
        <taxon>Aldrovandia</taxon>
    </lineage>
</organism>
<sequence>MQSAHDNTALCVHGLQRVLPLGELPDLTRPTFSTADAKHGVEHHIPTTGPPIAPAKLAIAKAEFTNMPYGDYRRLNVTTPDRYPVPHMQDYSAQLARKVIFCVGFPTASHDQGSPGVLGDGELLSPFRPPRGQSHAAAVRALKGKAPNDATD</sequence>
<gene>
    <name evidence="2" type="ORF">AAFF_G00033890</name>
</gene>
<reference evidence="2" key="1">
    <citation type="journal article" date="2023" name="Science">
        <title>Genome structures resolve the early diversification of teleost fishes.</title>
        <authorList>
            <person name="Parey E."/>
            <person name="Louis A."/>
            <person name="Montfort J."/>
            <person name="Bouchez O."/>
            <person name="Roques C."/>
            <person name="Iampietro C."/>
            <person name="Lluch J."/>
            <person name="Castinel A."/>
            <person name="Donnadieu C."/>
            <person name="Desvignes T."/>
            <person name="Floi Bucao C."/>
            <person name="Jouanno E."/>
            <person name="Wen M."/>
            <person name="Mejri S."/>
            <person name="Dirks R."/>
            <person name="Jansen H."/>
            <person name="Henkel C."/>
            <person name="Chen W.J."/>
            <person name="Zahm M."/>
            <person name="Cabau C."/>
            <person name="Klopp C."/>
            <person name="Thompson A.W."/>
            <person name="Robinson-Rechavi M."/>
            <person name="Braasch I."/>
            <person name="Lecointre G."/>
            <person name="Bobe J."/>
            <person name="Postlethwait J.H."/>
            <person name="Berthelot C."/>
            <person name="Roest Crollius H."/>
            <person name="Guiguen Y."/>
        </authorList>
    </citation>
    <scope>NUCLEOTIDE SEQUENCE</scope>
    <source>
        <strain evidence="2">NC1722</strain>
    </source>
</reference>
<protein>
    <submittedName>
        <fullName evidence="2">Uncharacterized protein</fullName>
    </submittedName>
</protein>
<comment type="caution">
    <text evidence="2">The sequence shown here is derived from an EMBL/GenBank/DDBJ whole genome shotgun (WGS) entry which is preliminary data.</text>
</comment>
<name>A0AAD7S3Q9_9TELE</name>
<dbReference type="Proteomes" id="UP001221898">
    <property type="component" value="Unassembled WGS sequence"/>
</dbReference>
<dbReference type="EMBL" id="JAINUG010000117">
    <property type="protein sequence ID" value="KAJ8395404.1"/>
    <property type="molecule type" value="Genomic_DNA"/>
</dbReference>
<dbReference type="AlphaFoldDB" id="A0AAD7S3Q9"/>
<keyword evidence="3" id="KW-1185">Reference proteome</keyword>
<evidence type="ECO:0000256" key="1">
    <source>
        <dbReference type="SAM" id="MobiDB-lite"/>
    </source>
</evidence>